<dbReference type="OrthoDB" id="7362285at2759"/>
<proteinExistence type="predicted"/>
<gene>
    <name evidence="1" type="ORF">EVAR_75597_1</name>
</gene>
<evidence type="ECO:0000313" key="1">
    <source>
        <dbReference type="EMBL" id="GBP19625.1"/>
    </source>
</evidence>
<dbReference type="AlphaFoldDB" id="A0A4C1TZX8"/>
<dbReference type="EMBL" id="BGZK01000110">
    <property type="protein sequence ID" value="GBP19625.1"/>
    <property type="molecule type" value="Genomic_DNA"/>
</dbReference>
<name>A0A4C1TZX8_EUMVA</name>
<organism evidence="1 2">
    <name type="scientific">Eumeta variegata</name>
    <name type="common">Bagworm moth</name>
    <name type="synonym">Eumeta japonica</name>
    <dbReference type="NCBI Taxonomy" id="151549"/>
    <lineage>
        <taxon>Eukaryota</taxon>
        <taxon>Metazoa</taxon>
        <taxon>Ecdysozoa</taxon>
        <taxon>Arthropoda</taxon>
        <taxon>Hexapoda</taxon>
        <taxon>Insecta</taxon>
        <taxon>Pterygota</taxon>
        <taxon>Neoptera</taxon>
        <taxon>Endopterygota</taxon>
        <taxon>Lepidoptera</taxon>
        <taxon>Glossata</taxon>
        <taxon>Ditrysia</taxon>
        <taxon>Tineoidea</taxon>
        <taxon>Psychidae</taxon>
        <taxon>Oiketicinae</taxon>
        <taxon>Eumeta</taxon>
    </lineage>
</organism>
<dbReference type="Proteomes" id="UP000299102">
    <property type="component" value="Unassembled WGS sequence"/>
</dbReference>
<protein>
    <submittedName>
        <fullName evidence="1">Uncharacterized protein</fullName>
    </submittedName>
</protein>
<keyword evidence="2" id="KW-1185">Reference proteome</keyword>
<accession>A0A4C1TZX8</accession>
<evidence type="ECO:0000313" key="2">
    <source>
        <dbReference type="Proteomes" id="UP000299102"/>
    </source>
</evidence>
<reference evidence="1 2" key="1">
    <citation type="journal article" date="2019" name="Commun. Biol.">
        <title>The bagworm genome reveals a unique fibroin gene that provides high tensile strength.</title>
        <authorList>
            <person name="Kono N."/>
            <person name="Nakamura H."/>
            <person name="Ohtoshi R."/>
            <person name="Tomita M."/>
            <person name="Numata K."/>
            <person name="Arakawa K."/>
        </authorList>
    </citation>
    <scope>NUCLEOTIDE SEQUENCE [LARGE SCALE GENOMIC DNA]</scope>
</reference>
<sequence>MCTGPKRSSSSASRRRGRDPFQLNLITGLGDSSSVGWQCLRICKDTTVALKESVMKVALSCSDDTAKSVVARIGFEHDLVAAKGRELEKAYEKVKRNDLWKTVSMRDVNTGVIWALRTI</sequence>
<comment type="caution">
    <text evidence="1">The sequence shown here is derived from an EMBL/GenBank/DDBJ whole genome shotgun (WGS) entry which is preliminary data.</text>
</comment>